<keyword evidence="4" id="KW-1185">Reference proteome</keyword>
<evidence type="ECO:0000256" key="2">
    <source>
        <dbReference type="SAM" id="SignalP"/>
    </source>
</evidence>
<dbReference type="AlphaFoldDB" id="A0ABD2BI93"/>
<keyword evidence="2" id="KW-0732">Signal</keyword>
<evidence type="ECO:0000313" key="4">
    <source>
        <dbReference type="Proteomes" id="UP001607303"/>
    </source>
</evidence>
<evidence type="ECO:0000256" key="1">
    <source>
        <dbReference type="SAM" id="MobiDB-lite"/>
    </source>
</evidence>
<comment type="caution">
    <text evidence="3">The sequence shown here is derived from an EMBL/GenBank/DDBJ whole genome shotgun (WGS) entry which is preliminary data.</text>
</comment>
<evidence type="ECO:0000313" key="3">
    <source>
        <dbReference type="EMBL" id="KAL2732481.1"/>
    </source>
</evidence>
<dbReference type="Proteomes" id="UP001607303">
    <property type="component" value="Unassembled WGS sequence"/>
</dbReference>
<proteinExistence type="predicted"/>
<protein>
    <submittedName>
        <fullName evidence="3">Uncharacterized protein</fullName>
    </submittedName>
</protein>
<organism evidence="3 4">
    <name type="scientific">Vespula maculifrons</name>
    <name type="common">Eastern yellow jacket</name>
    <name type="synonym">Wasp</name>
    <dbReference type="NCBI Taxonomy" id="7453"/>
    <lineage>
        <taxon>Eukaryota</taxon>
        <taxon>Metazoa</taxon>
        <taxon>Ecdysozoa</taxon>
        <taxon>Arthropoda</taxon>
        <taxon>Hexapoda</taxon>
        <taxon>Insecta</taxon>
        <taxon>Pterygota</taxon>
        <taxon>Neoptera</taxon>
        <taxon>Endopterygota</taxon>
        <taxon>Hymenoptera</taxon>
        <taxon>Apocrita</taxon>
        <taxon>Aculeata</taxon>
        <taxon>Vespoidea</taxon>
        <taxon>Vespidae</taxon>
        <taxon>Vespinae</taxon>
        <taxon>Vespula</taxon>
    </lineage>
</organism>
<dbReference type="EMBL" id="JAYRBN010000075">
    <property type="protein sequence ID" value="KAL2732481.1"/>
    <property type="molecule type" value="Genomic_DNA"/>
</dbReference>
<gene>
    <name evidence="3" type="ORF">V1477_014722</name>
</gene>
<name>A0ABD2BI93_VESMC</name>
<feature type="compositionally biased region" description="Basic and acidic residues" evidence="1">
    <location>
        <begin position="40"/>
        <end position="51"/>
    </location>
</feature>
<reference evidence="3 4" key="1">
    <citation type="journal article" date="2024" name="Ann. Entomol. Soc. Am.">
        <title>Genomic analyses of the southern and eastern yellowjacket wasps (Hymenoptera: Vespidae) reveal evolutionary signatures of social life.</title>
        <authorList>
            <person name="Catto M.A."/>
            <person name="Caine P.B."/>
            <person name="Orr S.E."/>
            <person name="Hunt B.G."/>
            <person name="Goodisman M.A.D."/>
        </authorList>
    </citation>
    <scope>NUCLEOTIDE SEQUENCE [LARGE SCALE GENOMIC DNA]</scope>
    <source>
        <strain evidence="3">232</strain>
        <tissue evidence="3">Head and thorax</tissue>
    </source>
</reference>
<feature type="chain" id="PRO_5044766633" evidence="2">
    <location>
        <begin position="31"/>
        <end position="149"/>
    </location>
</feature>
<feature type="region of interest" description="Disordered" evidence="1">
    <location>
        <begin position="30"/>
        <end position="51"/>
    </location>
</feature>
<feature type="signal peptide" evidence="2">
    <location>
        <begin position="1"/>
        <end position="30"/>
    </location>
</feature>
<sequence length="149" mass="16679">MFFKTLHLRLIKLTVFLLIRLPHFNEETIGKNFGSSTNDGEEKSNKREKHPETEIIIKTEDLTVATALLEVLKDSTMNSDALLSRTTRYVLDRFDCGGDKGLKDERMPNGAYDPLLRDNSDASDVIATDITGIPVVLLLVIVLMVDSLT</sequence>
<accession>A0ABD2BI93</accession>